<dbReference type="NCBIfam" id="TIGR03923">
    <property type="entry name" value="T7SS_EccE"/>
    <property type="match status" value="1"/>
</dbReference>
<evidence type="ECO:0000313" key="9">
    <source>
        <dbReference type="EMBL" id="OAT67367.1"/>
    </source>
</evidence>
<dbReference type="Pfam" id="PF11203">
    <property type="entry name" value="EccE"/>
    <property type="match status" value="1"/>
</dbReference>
<sequence length="332" mass="35817">MSTNASRKLKLYRPPVPGTLRLTLIATLVAAGAFALYRRDPADRWIAITAGVLALVLLVWWRGTFLTDILGRFTKLLARRVSGRSPVDTAQVVAAGVDARSTVVLELTSRPEGADVPVGLLAGYLDRYGVRCSSIRVTTAVVDGAVSKTWVSLTLSAAENLAALQARSPRIPLRETADTVARRLSDHLRELGWQVTTAENPNTPLPAQAKEGSRGVIDDHGYLATYRVTVNNDLSETLDNIGNIALPERWTALELSGTTDAPQLAVVCALRTHDKPDAQAPLDGLTPYWGEHLLVLRALNPLSSKALAQTSTVVSTGFLNDFARQDEEPALV</sequence>
<accession>A0A179V6X5</accession>
<dbReference type="Proteomes" id="UP000186919">
    <property type="component" value="Unassembled WGS sequence"/>
</dbReference>
<evidence type="ECO:0000256" key="2">
    <source>
        <dbReference type="ARBA" id="ARBA00007759"/>
    </source>
</evidence>
<feature type="domain" description="Type VII secretion system protein EccE" evidence="8">
    <location>
        <begin position="147"/>
        <end position="200"/>
    </location>
</feature>
<dbReference type="RefSeq" id="WP_064632656.1">
    <property type="nucleotide sequence ID" value="NZ_LQYE01000030.1"/>
</dbReference>
<keyword evidence="5 7" id="KW-1133">Transmembrane helix</keyword>
<dbReference type="InterPro" id="IPR050051">
    <property type="entry name" value="EccE_dom"/>
</dbReference>
<gene>
    <name evidence="9" type="ORF">AWB85_14680</name>
</gene>
<dbReference type="EMBL" id="LQYE01000030">
    <property type="protein sequence ID" value="OAT67367.1"/>
    <property type="molecule type" value="Genomic_DNA"/>
</dbReference>
<feature type="transmembrane region" description="Helical" evidence="7">
    <location>
        <begin position="20"/>
        <end position="37"/>
    </location>
</feature>
<protein>
    <submittedName>
        <fullName evidence="9">Type VII secretion protein EccE</fullName>
    </submittedName>
</protein>
<dbReference type="GO" id="GO:0005886">
    <property type="term" value="C:plasma membrane"/>
    <property type="evidence" value="ECO:0007669"/>
    <property type="project" value="UniProtKB-SubCell"/>
</dbReference>
<organism evidence="9 10">
    <name type="scientific">Mycobacteroides immunogenum</name>
    <dbReference type="NCBI Taxonomy" id="83262"/>
    <lineage>
        <taxon>Bacteria</taxon>
        <taxon>Bacillati</taxon>
        <taxon>Actinomycetota</taxon>
        <taxon>Actinomycetes</taxon>
        <taxon>Mycobacteriales</taxon>
        <taxon>Mycobacteriaceae</taxon>
        <taxon>Mycobacteroides</taxon>
    </lineage>
</organism>
<keyword evidence="3" id="KW-1003">Cell membrane</keyword>
<feature type="transmembrane region" description="Helical" evidence="7">
    <location>
        <begin position="44"/>
        <end position="61"/>
    </location>
</feature>
<keyword evidence="6 7" id="KW-0472">Membrane</keyword>
<name>A0A179V6X5_9MYCO</name>
<evidence type="ECO:0000256" key="3">
    <source>
        <dbReference type="ARBA" id="ARBA00022475"/>
    </source>
</evidence>
<comment type="caution">
    <text evidence="9">The sequence shown here is derived from an EMBL/GenBank/DDBJ whole genome shotgun (WGS) entry which is preliminary data.</text>
</comment>
<dbReference type="AlphaFoldDB" id="A0A179V6X5"/>
<evidence type="ECO:0000256" key="1">
    <source>
        <dbReference type="ARBA" id="ARBA00004236"/>
    </source>
</evidence>
<evidence type="ECO:0000313" key="10">
    <source>
        <dbReference type="Proteomes" id="UP000186919"/>
    </source>
</evidence>
<proteinExistence type="inferred from homology"/>
<comment type="subcellular location">
    <subcellularLocation>
        <location evidence="1">Cell membrane</location>
    </subcellularLocation>
</comment>
<reference evidence="9 10" key="1">
    <citation type="submission" date="2016-01" db="EMBL/GenBank/DDBJ databases">
        <title>Mycobacterium immunogenum strain CD11_6 genome sequencing and assembly.</title>
        <authorList>
            <person name="Kaur G."/>
            <person name="Nair G.R."/>
            <person name="Mayilraj S."/>
        </authorList>
    </citation>
    <scope>NUCLEOTIDE SEQUENCE [LARGE SCALE GENOMIC DNA]</scope>
    <source>
        <strain evidence="9 10">CD11-6</strain>
    </source>
</reference>
<evidence type="ECO:0000256" key="6">
    <source>
        <dbReference type="ARBA" id="ARBA00023136"/>
    </source>
</evidence>
<evidence type="ECO:0000256" key="4">
    <source>
        <dbReference type="ARBA" id="ARBA00022692"/>
    </source>
</evidence>
<keyword evidence="4 7" id="KW-0812">Transmembrane</keyword>
<dbReference type="InterPro" id="IPR021368">
    <property type="entry name" value="T7SS_EccE"/>
</dbReference>
<evidence type="ECO:0000256" key="7">
    <source>
        <dbReference type="SAM" id="Phobius"/>
    </source>
</evidence>
<evidence type="ECO:0000259" key="8">
    <source>
        <dbReference type="Pfam" id="PF11203"/>
    </source>
</evidence>
<evidence type="ECO:0000256" key="5">
    <source>
        <dbReference type="ARBA" id="ARBA00022989"/>
    </source>
</evidence>
<comment type="similarity">
    <text evidence="2">Belongs to the EccE family.</text>
</comment>